<gene>
    <name evidence="1" type="ORF">AAIG11_07885</name>
</gene>
<proteinExistence type="predicted"/>
<dbReference type="SUPFAM" id="SSF46689">
    <property type="entry name" value="Homeodomain-like"/>
    <property type="match status" value="1"/>
</dbReference>
<evidence type="ECO:0000313" key="1">
    <source>
        <dbReference type="EMBL" id="MEN1760388.1"/>
    </source>
</evidence>
<dbReference type="SUPFAM" id="SSF48498">
    <property type="entry name" value="Tetracyclin repressor-like, C-terminal domain"/>
    <property type="match status" value="1"/>
</dbReference>
<dbReference type="InterPro" id="IPR036271">
    <property type="entry name" value="Tet_transcr_reg_TetR-rel_C_sf"/>
</dbReference>
<dbReference type="InterPro" id="IPR050624">
    <property type="entry name" value="HTH-type_Tx_Regulator"/>
</dbReference>
<reference evidence="1 2" key="1">
    <citation type="submission" date="2024-04" db="EMBL/GenBank/DDBJ databases">
        <title>Genome sequencing and metabolic network reconstruction of aminoacids and betaine degradation by Anoxynatronum sibiricum.</title>
        <authorList>
            <person name="Detkova E.N."/>
            <person name="Boltjanskaja Y.V."/>
            <person name="Mardanov A.V."/>
            <person name="Kevbrin V."/>
        </authorList>
    </citation>
    <scope>NUCLEOTIDE SEQUENCE [LARGE SCALE GENOMIC DNA]</scope>
    <source>
        <strain evidence="1 2">Z-7981</strain>
    </source>
</reference>
<dbReference type="RefSeq" id="WP_343185709.1">
    <property type="nucleotide sequence ID" value="NZ_JBCITM010000006.1"/>
</dbReference>
<evidence type="ECO:0000313" key="2">
    <source>
        <dbReference type="Proteomes" id="UP001407405"/>
    </source>
</evidence>
<keyword evidence="2" id="KW-1185">Reference proteome</keyword>
<name>A0ABU9VTS4_9CLOT</name>
<sequence length="199" mass="22496">MGENKKGVSRDLIIHTTLRLIEEKEGLKEVNLRGIAKEIKCAHTNLYNYFNSFDEIMWESLGAVLLKMIHYVESNTISSDNDEEVLYSALEAIVTFSVAHPWWYRLIWLEPIEGEPSPQIAEILIRPAEGLNASIKKANGGVITDEKASSVANILYSYLHGEVCKWINGRTPISSKDEMIATVMSNLKRLYTLLVNDPE</sequence>
<dbReference type="Proteomes" id="UP001407405">
    <property type="component" value="Unassembled WGS sequence"/>
</dbReference>
<dbReference type="PANTHER" id="PTHR43479:SF11">
    <property type="entry name" value="ACREF_ENVCD OPERON REPRESSOR-RELATED"/>
    <property type="match status" value="1"/>
</dbReference>
<accession>A0ABU9VTS4</accession>
<dbReference type="InterPro" id="IPR009057">
    <property type="entry name" value="Homeodomain-like_sf"/>
</dbReference>
<protein>
    <submittedName>
        <fullName evidence="1">TetR/AcrR family transcriptional regulator</fullName>
    </submittedName>
</protein>
<comment type="caution">
    <text evidence="1">The sequence shown here is derived from an EMBL/GenBank/DDBJ whole genome shotgun (WGS) entry which is preliminary data.</text>
</comment>
<dbReference type="Gene3D" id="1.10.357.10">
    <property type="entry name" value="Tetracycline Repressor, domain 2"/>
    <property type="match status" value="1"/>
</dbReference>
<dbReference type="PANTHER" id="PTHR43479">
    <property type="entry name" value="ACREF/ENVCD OPERON REPRESSOR-RELATED"/>
    <property type="match status" value="1"/>
</dbReference>
<organism evidence="1 2">
    <name type="scientific">Anoxynatronum sibiricum</name>
    <dbReference type="NCBI Taxonomy" id="210623"/>
    <lineage>
        <taxon>Bacteria</taxon>
        <taxon>Bacillati</taxon>
        <taxon>Bacillota</taxon>
        <taxon>Clostridia</taxon>
        <taxon>Eubacteriales</taxon>
        <taxon>Clostridiaceae</taxon>
        <taxon>Anoxynatronum</taxon>
    </lineage>
</organism>
<dbReference type="EMBL" id="JBCITM010000006">
    <property type="protein sequence ID" value="MEN1760388.1"/>
    <property type="molecule type" value="Genomic_DNA"/>
</dbReference>